<organism evidence="3 4">
    <name type="scientific">Gryllus longicercus</name>
    <dbReference type="NCBI Taxonomy" id="2509291"/>
    <lineage>
        <taxon>Eukaryota</taxon>
        <taxon>Metazoa</taxon>
        <taxon>Ecdysozoa</taxon>
        <taxon>Arthropoda</taxon>
        <taxon>Hexapoda</taxon>
        <taxon>Insecta</taxon>
        <taxon>Pterygota</taxon>
        <taxon>Neoptera</taxon>
        <taxon>Polyneoptera</taxon>
        <taxon>Orthoptera</taxon>
        <taxon>Ensifera</taxon>
        <taxon>Gryllidea</taxon>
        <taxon>Grylloidea</taxon>
        <taxon>Gryllidae</taxon>
        <taxon>Gryllinae</taxon>
        <taxon>Gryllus</taxon>
    </lineage>
</organism>
<dbReference type="Proteomes" id="UP001378592">
    <property type="component" value="Unassembled WGS sequence"/>
</dbReference>
<feature type="compositionally biased region" description="Basic residues" evidence="1">
    <location>
        <begin position="355"/>
        <end position="367"/>
    </location>
</feature>
<comment type="caution">
    <text evidence="3">The sequence shown here is derived from an EMBL/GenBank/DDBJ whole genome shotgun (WGS) entry which is preliminary data.</text>
</comment>
<dbReference type="AlphaFoldDB" id="A0AAN9Z8Q4"/>
<gene>
    <name evidence="3" type="ORF">R5R35_006817</name>
</gene>
<feature type="region of interest" description="Disordered" evidence="1">
    <location>
        <begin position="343"/>
        <end position="367"/>
    </location>
</feature>
<feature type="signal peptide" evidence="2">
    <location>
        <begin position="1"/>
        <end position="19"/>
    </location>
</feature>
<evidence type="ECO:0000256" key="2">
    <source>
        <dbReference type="SAM" id="SignalP"/>
    </source>
</evidence>
<feature type="chain" id="PRO_5042937127" evidence="2">
    <location>
        <begin position="20"/>
        <end position="367"/>
    </location>
</feature>
<keyword evidence="2" id="KW-0732">Signal</keyword>
<sequence length="367" mass="40963">MFLFVIMFIFCNVPSPDDAVLPHVYISPRPWRGVKYRPCERQGPREAAATSLRCLALQRCAATGTAAEAADQRHVALRVARLTALLLSDCAAALRLALLVAGSMLLHDCVCAAVPMGGSAAAAAAAAAAEPRPVWQWPCGEKSPTRPGTVLVPGEPVRHPAPKAMRRVHNQLAVSLQHMKKSQPALRQLYGNFSKLGELKYDWLPRKQLVWFKKHYQCSSNKIAEVLPVFHKSLQNFSVTFEAMKPHGESQIGRKDEIYRIRDPLLANITMWHKMLLCETEAAIHNVRLPAPEWVSVGILTKHWPPNPDLTETLVRDWGVIRQYELFLSEWARIIRLMGRKETPACKSGGAGGRAKPRRKQKQHAPP</sequence>
<name>A0AAN9Z8Q4_9ORTH</name>
<accession>A0AAN9Z8Q4</accession>
<evidence type="ECO:0000256" key="1">
    <source>
        <dbReference type="SAM" id="MobiDB-lite"/>
    </source>
</evidence>
<evidence type="ECO:0000313" key="4">
    <source>
        <dbReference type="Proteomes" id="UP001378592"/>
    </source>
</evidence>
<reference evidence="3 4" key="1">
    <citation type="submission" date="2024-03" db="EMBL/GenBank/DDBJ databases">
        <title>The genome assembly and annotation of the cricket Gryllus longicercus Weissman &amp; Gray.</title>
        <authorList>
            <person name="Szrajer S."/>
            <person name="Gray D."/>
            <person name="Ylla G."/>
        </authorList>
    </citation>
    <scope>NUCLEOTIDE SEQUENCE [LARGE SCALE GENOMIC DNA]</scope>
    <source>
        <strain evidence="3">DAG 2021-001</strain>
        <tissue evidence="3">Whole body minus gut</tissue>
    </source>
</reference>
<protein>
    <submittedName>
        <fullName evidence="3">Uncharacterized protein</fullName>
    </submittedName>
</protein>
<dbReference type="EMBL" id="JAZDUA010000130">
    <property type="protein sequence ID" value="KAK7866982.1"/>
    <property type="molecule type" value="Genomic_DNA"/>
</dbReference>
<proteinExistence type="predicted"/>
<keyword evidence="4" id="KW-1185">Reference proteome</keyword>
<evidence type="ECO:0000313" key="3">
    <source>
        <dbReference type="EMBL" id="KAK7866982.1"/>
    </source>
</evidence>